<protein>
    <submittedName>
        <fullName evidence="2">Uncharacterized protein</fullName>
    </submittedName>
</protein>
<gene>
    <name evidence="2" type="ORF">OsJ_20755</name>
</gene>
<evidence type="ECO:0000313" key="2">
    <source>
        <dbReference type="EMBL" id="EAZ36425.1"/>
    </source>
</evidence>
<reference evidence="2" key="2">
    <citation type="submission" date="2008-12" db="EMBL/GenBank/DDBJ databases">
        <title>Improved gene annotation of the rice (Oryza sativa) genomes.</title>
        <authorList>
            <person name="Wang J."/>
            <person name="Li R."/>
            <person name="Fan W."/>
            <person name="Huang Q."/>
            <person name="Zhang J."/>
            <person name="Zhou Y."/>
            <person name="Hu Y."/>
            <person name="Zi S."/>
            <person name="Li J."/>
            <person name="Ni P."/>
            <person name="Zheng H."/>
            <person name="Zhang Y."/>
            <person name="Zhao M."/>
            <person name="Hao Q."/>
            <person name="McDermott J."/>
            <person name="Samudrala R."/>
            <person name="Kristiansen K."/>
            <person name="Wong G.K.-S."/>
        </authorList>
    </citation>
    <scope>NUCLEOTIDE SEQUENCE</scope>
</reference>
<sequence length="109" mass="12046">MGSDVVDKEQVLYHPCPALEVITTVVSFVLRRYLIIHASHRRSSLAALLFEQVLLHTLPLAVASSSLSKSFFIGPCWRSSLATASSSRLPWMGRGQGDPDIKHPSKNIF</sequence>
<dbReference type="Proteomes" id="UP000007752">
    <property type="component" value="Chromosome 6"/>
</dbReference>
<dbReference type="AlphaFoldDB" id="A3BA36"/>
<proteinExistence type="predicted"/>
<evidence type="ECO:0000256" key="1">
    <source>
        <dbReference type="SAM" id="MobiDB-lite"/>
    </source>
</evidence>
<name>A3BA36_ORYSJ</name>
<feature type="region of interest" description="Disordered" evidence="1">
    <location>
        <begin position="90"/>
        <end position="109"/>
    </location>
</feature>
<dbReference type="EMBL" id="CM000143">
    <property type="protein sequence ID" value="EAZ36425.1"/>
    <property type="molecule type" value="Genomic_DNA"/>
</dbReference>
<reference evidence="2" key="1">
    <citation type="journal article" date="2005" name="PLoS Biol.">
        <title>The genomes of Oryza sativa: a history of duplications.</title>
        <authorList>
            <person name="Yu J."/>
            <person name="Wang J."/>
            <person name="Lin W."/>
            <person name="Li S."/>
            <person name="Li H."/>
            <person name="Zhou J."/>
            <person name="Ni P."/>
            <person name="Dong W."/>
            <person name="Hu S."/>
            <person name="Zeng C."/>
            <person name="Zhang J."/>
            <person name="Zhang Y."/>
            <person name="Li R."/>
            <person name="Xu Z."/>
            <person name="Li S."/>
            <person name="Li X."/>
            <person name="Zheng H."/>
            <person name="Cong L."/>
            <person name="Lin L."/>
            <person name="Yin J."/>
            <person name="Geng J."/>
            <person name="Li G."/>
            <person name="Shi J."/>
            <person name="Liu J."/>
            <person name="Lv H."/>
            <person name="Li J."/>
            <person name="Wang J."/>
            <person name="Deng Y."/>
            <person name="Ran L."/>
            <person name="Shi X."/>
            <person name="Wang X."/>
            <person name="Wu Q."/>
            <person name="Li C."/>
            <person name="Ren X."/>
            <person name="Wang J."/>
            <person name="Wang X."/>
            <person name="Li D."/>
            <person name="Liu D."/>
            <person name="Zhang X."/>
            <person name="Ji Z."/>
            <person name="Zhao W."/>
            <person name="Sun Y."/>
            <person name="Zhang Z."/>
            <person name="Bao J."/>
            <person name="Han Y."/>
            <person name="Dong L."/>
            <person name="Ji J."/>
            <person name="Chen P."/>
            <person name="Wu S."/>
            <person name="Liu J."/>
            <person name="Xiao Y."/>
            <person name="Bu D."/>
            <person name="Tan J."/>
            <person name="Yang L."/>
            <person name="Ye C."/>
            <person name="Zhang J."/>
            <person name="Xu J."/>
            <person name="Zhou Y."/>
            <person name="Yu Y."/>
            <person name="Zhang B."/>
            <person name="Zhuang S."/>
            <person name="Wei H."/>
            <person name="Liu B."/>
            <person name="Lei M."/>
            <person name="Yu H."/>
            <person name="Li Y."/>
            <person name="Xu H."/>
            <person name="Wei S."/>
            <person name="He X."/>
            <person name="Fang L."/>
            <person name="Zhang Z."/>
            <person name="Zhang Y."/>
            <person name="Huang X."/>
            <person name="Su Z."/>
            <person name="Tong W."/>
            <person name="Li J."/>
            <person name="Tong Z."/>
            <person name="Li S."/>
            <person name="Ye J."/>
            <person name="Wang L."/>
            <person name="Fang L."/>
            <person name="Lei T."/>
            <person name="Chen C."/>
            <person name="Chen H."/>
            <person name="Xu Z."/>
            <person name="Li H."/>
            <person name="Huang H."/>
            <person name="Zhang F."/>
            <person name="Xu H."/>
            <person name="Li N."/>
            <person name="Zhao C."/>
            <person name="Li S."/>
            <person name="Dong L."/>
            <person name="Huang Y."/>
            <person name="Li L."/>
            <person name="Xi Y."/>
            <person name="Qi Q."/>
            <person name="Li W."/>
            <person name="Zhang B."/>
            <person name="Hu W."/>
            <person name="Zhang Y."/>
            <person name="Tian X."/>
            <person name="Jiao Y."/>
            <person name="Liang X."/>
            <person name="Jin J."/>
            <person name="Gao L."/>
            <person name="Zheng W."/>
            <person name="Hao B."/>
            <person name="Liu S."/>
            <person name="Wang W."/>
            <person name="Yuan L."/>
            <person name="Cao M."/>
            <person name="McDermott J."/>
            <person name="Samudrala R."/>
            <person name="Wang J."/>
            <person name="Wong G.K."/>
            <person name="Yang H."/>
        </authorList>
    </citation>
    <scope>NUCLEOTIDE SEQUENCE [LARGE SCALE GENOMIC DNA]</scope>
</reference>
<accession>A3BA36</accession>
<organism evidence="2">
    <name type="scientific">Oryza sativa subsp. japonica</name>
    <name type="common">Rice</name>
    <dbReference type="NCBI Taxonomy" id="39947"/>
    <lineage>
        <taxon>Eukaryota</taxon>
        <taxon>Viridiplantae</taxon>
        <taxon>Streptophyta</taxon>
        <taxon>Embryophyta</taxon>
        <taxon>Tracheophyta</taxon>
        <taxon>Spermatophyta</taxon>
        <taxon>Magnoliopsida</taxon>
        <taxon>Liliopsida</taxon>
        <taxon>Poales</taxon>
        <taxon>Poaceae</taxon>
        <taxon>BOP clade</taxon>
        <taxon>Oryzoideae</taxon>
        <taxon>Oryzeae</taxon>
        <taxon>Oryzinae</taxon>
        <taxon>Oryza</taxon>
        <taxon>Oryza sativa</taxon>
    </lineage>
</organism>